<feature type="domain" description="6-phosphogluconate dehydrogenase NADP-binding" evidence="4">
    <location>
        <begin position="6"/>
        <end position="157"/>
    </location>
</feature>
<dbReference type="SUPFAM" id="SSF51735">
    <property type="entry name" value="NAD(P)-binding Rossmann-fold domains"/>
    <property type="match status" value="1"/>
</dbReference>
<dbReference type="Proteomes" id="UP000222531">
    <property type="component" value="Unassembled WGS sequence"/>
</dbReference>
<evidence type="ECO:0000256" key="1">
    <source>
        <dbReference type="ARBA" id="ARBA00009080"/>
    </source>
</evidence>
<dbReference type="Pfam" id="PF21761">
    <property type="entry name" value="RedAm-like_C"/>
    <property type="match status" value="1"/>
</dbReference>
<dbReference type="EMBL" id="NHZO01000145">
    <property type="protein sequence ID" value="PHQ51493.1"/>
    <property type="molecule type" value="Genomic_DNA"/>
</dbReference>
<dbReference type="GO" id="GO:0050661">
    <property type="term" value="F:NADP binding"/>
    <property type="evidence" value="ECO:0007669"/>
    <property type="project" value="InterPro"/>
</dbReference>
<dbReference type="InterPro" id="IPR006115">
    <property type="entry name" value="6PGDH_NADP-bd"/>
</dbReference>
<dbReference type="InterPro" id="IPR036291">
    <property type="entry name" value="NAD(P)-bd_dom_sf"/>
</dbReference>
<comment type="caution">
    <text evidence="6">The sequence shown here is derived from an EMBL/GenBank/DDBJ whole genome shotgun (WGS) entry which is preliminary data.</text>
</comment>
<dbReference type="AlphaFoldDB" id="A0A2G1XJT1"/>
<comment type="similarity">
    <text evidence="1">Belongs to the HIBADH-related family.</text>
</comment>
<dbReference type="Gene3D" id="3.40.50.720">
    <property type="entry name" value="NAD(P)-binding Rossmann-like Domain"/>
    <property type="match status" value="1"/>
</dbReference>
<evidence type="ECO:0000256" key="2">
    <source>
        <dbReference type="ARBA" id="ARBA00023002"/>
    </source>
</evidence>
<proteinExistence type="inferred from homology"/>
<evidence type="ECO:0000259" key="5">
    <source>
        <dbReference type="Pfam" id="PF21761"/>
    </source>
</evidence>
<dbReference type="Pfam" id="PF03446">
    <property type="entry name" value="NAD_binding_2"/>
    <property type="match status" value="1"/>
</dbReference>
<accession>A0A2G1XJT1</accession>
<protein>
    <submittedName>
        <fullName evidence="6">6-phosphogluconate dehydrogenase</fullName>
    </submittedName>
</protein>
<evidence type="ECO:0000313" key="7">
    <source>
        <dbReference type="Proteomes" id="UP000222531"/>
    </source>
</evidence>
<sequence length="336" mass="34547">MVSVDVTVLGLGPMGSALADAFVAAGCRTTVWNRTPGKADALVAKGAVQAASAGEALAASPLTVVVLSTHEAVQEVLHPLADGLAGRTLVNLTSGSPPCARETAAWAQRGGAAYLDGVILTTPSAVGSPGFLQLYAGPPEVFDAHRATLAALGDPVYLGTDPSLPSVYDTALLCQMWATLTGWLHSVVLVGADGPGGGVTATTYTEVANRWMDTVRFFMSAYARQVDSGQCPGGDFPLDLHRMLMRILSDASELRGADTGLPELFTALTERAVAAGHGADSYARLVEFVRTESRPDAALSSSARSPADGGAGEPPSCACRGVRGGVVDRRAGRGER</sequence>
<dbReference type="InterPro" id="IPR015815">
    <property type="entry name" value="HIBADH-related"/>
</dbReference>
<dbReference type="InterPro" id="IPR048666">
    <property type="entry name" value="RedAm-like_C"/>
</dbReference>
<name>A0A2G1XJT1_STRCJ</name>
<dbReference type="PANTHER" id="PTHR43580">
    <property type="entry name" value="OXIDOREDUCTASE GLYR1-RELATED"/>
    <property type="match status" value="1"/>
</dbReference>
<evidence type="ECO:0000259" key="4">
    <source>
        <dbReference type="Pfam" id="PF03446"/>
    </source>
</evidence>
<feature type="compositionally biased region" description="Basic and acidic residues" evidence="3">
    <location>
        <begin position="326"/>
        <end position="336"/>
    </location>
</feature>
<keyword evidence="2" id="KW-0560">Oxidoreductase</keyword>
<reference evidence="6 7" key="1">
    <citation type="journal article" date="2017" name="Biochemistry">
        <title>Identification of the Biosynthetic Pathway for the Antibiotic Bicyclomycin.</title>
        <authorList>
            <person name="Patteson J."/>
            <person name="Cai W."/>
            <person name="Johnson R.A."/>
            <person name="Santa Maria K."/>
            <person name="Li B."/>
        </authorList>
    </citation>
    <scope>NUCLEOTIDE SEQUENCE [LARGE SCALE GENOMIC DNA]</scope>
    <source>
        <strain evidence="6 7">ATCC 21532</strain>
    </source>
</reference>
<evidence type="ECO:0000256" key="3">
    <source>
        <dbReference type="SAM" id="MobiDB-lite"/>
    </source>
</evidence>
<dbReference type="GO" id="GO:0016491">
    <property type="term" value="F:oxidoreductase activity"/>
    <property type="evidence" value="ECO:0007669"/>
    <property type="project" value="UniProtKB-KW"/>
</dbReference>
<dbReference type="OrthoDB" id="4029976at2"/>
<feature type="region of interest" description="Disordered" evidence="3">
    <location>
        <begin position="296"/>
        <end position="336"/>
    </location>
</feature>
<dbReference type="Gene3D" id="1.10.1040.10">
    <property type="entry name" value="N-(1-d-carboxylethyl)-l-norvaline Dehydrogenase, domain 2"/>
    <property type="match status" value="1"/>
</dbReference>
<keyword evidence="7" id="KW-1185">Reference proteome</keyword>
<evidence type="ECO:0000313" key="6">
    <source>
        <dbReference type="EMBL" id="PHQ51493.1"/>
    </source>
</evidence>
<feature type="domain" description="NADPH-dependent reductive aminase-like C-terminal" evidence="5">
    <location>
        <begin position="161"/>
        <end position="290"/>
    </location>
</feature>
<organism evidence="6 7">
    <name type="scientific">Streptomyces cinnamoneus</name>
    <name type="common">Streptoverticillium cinnamoneum</name>
    <dbReference type="NCBI Taxonomy" id="53446"/>
    <lineage>
        <taxon>Bacteria</taxon>
        <taxon>Bacillati</taxon>
        <taxon>Actinomycetota</taxon>
        <taxon>Actinomycetes</taxon>
        <taxon>Kitasatosporales</taxon>
        <taxon>Streptomycetaceae</taxon>
        <taxon>Streptomyces</taxon>
        <taxon>Streptomyces cinnamoneus group</taxon>
    </lineage>
</organism>
<dbReference type="RefSeq" id="WP_099199202.1">
    <property type="nucleotide sequence ID" value="NZ_PKFQ01000001.1"/>
</dbReference>
<dbReference type="InterPro" id="IPR051265">
    <property type="entry name" value="HIBADH-related_NP60_sf"/>
</dbReference>
<dbReference type="PANTHER" id="PTHR43580:SF2">
    <property type="entry name" value="CYTOKINE-LIKE NUCLEAR FACTOR N-PAC"/>
    <property type="match status" value="1"/>
</dbReference>
<dbReference type="PIRSF" id="PIRSF000103">
    <property type="entry name" value="HIBADH"/>
    <property type="match status" value="1"/>
</dbReference>
<gene>
    <name evidence="6" type="ORF">BLA24_13365</name>
</gene>
<dbReference type="InterPro" id="IPR013328">
    <property type="entry name" value="6PGD_dom2"/>
</dbReference>